<evidence type="ECO:0000256" key="1">
    <source>
        <dbReference type="ARBA" id="ARBA00004123"/>
    </source>
</evidence>
<feature type="region of interest" description="Disordered" evidence="10">
    <location>
        <begin position="1"/>
        <end position="110"/>
    </location>
</feature>
<protein>
    <submittedName>
        <fullName evidence="14">Uncharacterized protein</fullName>
    </submittedName>
</protein>
<dbReference type="SMART" id="SM01189">
    <property type="entry name" value="ELM2"/>
    <property type="match status" value="1"/>
</dbReference>
<keyword evidence="15" id="KW-1185">Reference proteome</keyword>
<dbReference type="GO" id="GO:0008270">
    <property type="term" value="F:zinc ion binding"/>
    <property type="evidence" value="ECO:0007669"/>
    <property type="project" value="UniProtKB-KW"/>
</dbReference>
<feature type="domain" description="SANT" evidence="13">
    <location>
        <begin position="705"/>
        <end position="756"/>
    </location>
</feature>
<dbReference type="InterPro" id="IPR001005">
    <property type="entry name" value="SANT/Myb"/>
</dbReference>
<accession>A0A9N7UT88</accession>
<comment type="caution">
    <text evidence="14">The sequence shown here is derived from an EMBL/GenBank/DDBJ whole genome shotgun (WGS) entry which is preliminary data.</text>
</comment>
<evidence type="ECO:0000259" key="12">
    <source>
        <dbReference type="PROSITE" id="PS51156"/>
    </source>
</evidence>
<organism evidence="14 15">
    <name type="scientific">Pleuronectes platessa</name>
    <name type="common">European plaice</name>
    <dbReference type="NCBI Taxonomy" id="8262"/>
    <lineage>
        <taxon>Eukaryota</taxon>
        <taxon>Metazoa</taxon>
        <taxon>Chordata</taxon>
        <taxon>Craniata</taxon>
        <taxon>Vertebrata</taxon>
        <taxon>Euteleostomi</taxon>
        <taxon>Actinopterygii</taxon>
        <taxon>Neopterygii</taxon>
        <taxon>Teleostei</taxon>
        <taxon>Neoteleostei</taxon>
        <taxon>Acanthomorphata</taxon>
        <taxon>Carangaria</taxon>
        <taxon>Pleuronectiformes</taxon>
        <taxon>Pleuronectoidei</taxon>
        <taxon>Pleuronectidae</taxon>
        <taxon>Pleuronectes</taxon>
    </lineage>
</organism>
<dbReference type="PROSITE" id="PS51156">
    <property type="entry name" value="ELM2"/>
    <property type="match status" value="1"/>
</dbReference>
<dbReference type="PROSITE" id="PS00028">
    <property type="entry name" value="ZINC_FINGER_C2H2_1"/>
    <property type="match status" value="1"/>
</dbReference>
<evidence type="ECO:0000256" key="2">
    <source>
        <dbReference type="ARBA" id="ARBA00022723"/>
    </source>
</evidence>
<gene>
    <name evidence="14" type="ORF">PLEPLA_LOCUS23921</name>
</gene>
<evidence type="ECO:0000256" key="10">
    <source>
        <dbReference type="SAM" id="MobiDB-lite"/>
    </source>
</evidence>
<keyword evidence="6" id="KW-0238">DNA-binding</keyword>
<evidence type="ECO:0000313" key="14">
    <source>
        <dbReference type="EMBL" id="CAB1435885.1"/>
    </source>
</evidence>
<dbReference type="Proteomes" id="UP001153269">
    <property type="component" value="Unassembled WGS sequence"/>
</dbReference>
<sequence>MDDCSPIESFPNLHHHRQRPSLHLTLPNLQSPEAGYQPALDPLEQYGGRGEQSAASFPNSSNSSRGRKGSSGGDRGFQNTSGRGMGGDDGLRGHRDRDGGPGGQFTDPWCGGIKKEEVWEDGESSTEVFYSKADCYNNPNGAFYTMNCDSEEGLSCKLRANYNNYTQVSCDAKSEAVYNREGNISHFTRCHSRSAAGSLSDSTVGYCRTDSRVSDNYSGREEDYGSSCGSGEDQLQQAEVEAHWLSMSPTSQTGEGRWRGEAEGGLPLRSPITISSGTYTQKLDSFSEAFPSHRKRRFPVIQSGDSSGQLWEFGEIPGFVNSSHGCAFDSDPYLPPVSFSSPVHHSLPSFPSPPTSSHLASSVLSPPPTPLPPPSHSPSKMDSPSASGGSGQESLGPLQFFTSHLQSLPSVHCSGMMWKFPVLSHSFPQTSGDPSSSDNNLRSSHVSHYGNITAVHDTLQSPESPFLNSPFHHSSLHPSPRDLCPLNTPSLHLLSPPSHLTGQNNEAAEDTSPKLVSQKAKTGSAAVQQQASPVYTGTPFPSVLHPSRGQKRGHYTPRPLLNPIRRGTGLYSSLLPLHHKDDKPAFRDEEEDCGVLRCVNVGFEFQAELPPCCVQGNGSEALSQHDQAPREQLLWKPSLELEESANLQNQVDKLLSLCSSSCLPGGGSNTELALHCLHHCQGNTMATVEMLLFWQPSSAGDYHYSGSDFWTDAEKSLFGAALGTYGKDFSLVHKMVRTKTVSQCIEFYYLSKKLVDKQKKQQEEDNRDEELQQQKSMTPICQPAERRFGQAEAVPAPSLASFFPCKLCGKMFYKIKSRNAHMKIHRQPQEDWGDRRLQHQILTQRLALSRSANPMPTSGSNLLPTHAPALTFASSGTSRTSSNADIILNSITSSNTSTPSDARDPSTAVTYNNVCASNSRVITSVDAGDSNQREPTSVLPFHQSWSSYGPGPTHAVFFCNTDGKEKPGDGTVGGKEPINWQ</sequence>
<dbReference type="InterPro" id="IPR017884">
    <property type="entry name" value="SANT_dom"/>
</dbReference>
<feature type="compositionally biased region" description="Polar residues" evidence="10">
    <location>
        <begin position="519"/>
        <end position="535"/>
    </location>
</feature>
<keyword evidence="7" id="KW-0804">Transcription</keyword>
<dbReference type="PANTHER" id="PTHR16089:SF43">
    <property type="match status" value="1"/>
</dbReference>
<dbReference type="AlphaFoldDB" id="A0A9N7UT88"/>
<dbReference type="PANTHER" id="PTHR16089">
    <property type="entry name" value="REST COREPRESSOR COREST PROTEIN-RELATED"/>
    <property type="match status" value="1"/>
</dbReference>
<dbReference type="GO" id="GO:0003677">
    <property type="term" value="F:DNA binding"/>
    <property type="evidence" value="ECO:0007669"/>
    <property type="project" value="UniProtKB-KW"/>
</dbReference>
<dbReference type="PROSITE" id="PS50157">
    <property type="entry name" value="ZINC_FINGER_C2H2_2"/>
    <property type="match status" value="1"/>
</dbReference>
<evidence type="ECO:0000256" key="8">
    <source>
        <dbReference type="ARBA" id="ARBA00023242"/>
    </source>
</evidence>
<evidence type="ECO:0000259" key="13">
    <source>
        <dbReference type="PROSITE" id="PS51293"/>
    </source>
</evidence>
<feature type="compositionally biased region" description="Low complexity" evidence="10">
    <location>
        <begin position="489"/>
        <end position="500"/>
    </location>
</feature>
<dbReference type="GO" id="GO:0006357">
    <property type="term" value="P:regulation of transcription by RNA polymerase II"/>
    <property type="evidence" value="ECO:0007669"/>
    <property type="project" value="TreeGrafter"/>
</dbReference>
<evidence type="ECO:0000256" key="7">
    <source>
        <dbReference type="ARBA" id="ARBA00023163"/>
    </source>
</evidence>
<dbReference type="Gene3D" id="1.10.10.60">
    <property type="entry name" value="Homeodomain-like"/>
    <property type="match status" value="1"/>
</dbReference>
<evidence type="ECO:0000313" key="15">
    <source>
        <dbReference type="Proteomes" id="UP001153269"/>
    </source>
</evidence>
<evidence type="ECO:0000259" key="11">
    <source>
        <dbReference type="PROSITE" id="PS50157"/>
    </source>
</evidence>
<evidence type="ECO:0000256" key="9">
    <source>
        <dbReference type="PROSITE-ProRule" id="PRU00042"/>
    </source>
</evidence>
<keyword evidence="8" id="KW-0539">Nucleus</keyword>
<feature type="compositionally biased region" description="Low complexity" evidence="10">
    <location>
        <begin position="469"/>
        <end position="478"/>
    </location>
</feature>
<dbReference type="InterPro" id="IPR051066">
    <property type="entry name" value="Trans_reg/Corepressor"/>
</dbReference>
<dbReference type="InterPro" id="IPR000949">
    <property type="entry name" value="ELM2_dom"/>
</dbReference>
<dbReference type="InterPro" id="IPR009057">
    <property type="entry name" value="Homeodomain-like_sf"/>
</dbReference>
<feature type="region of interest" description="Disordered" evidence="10">
    <location>
        <begin position="460"/>
        <end position="562"/>
    </location>
</feature>
<feature type="compositionally biased region" description="Low complexity" evidence="10">
    <location>
        <begin position="53"/>
        <end position="64"/>
    </location>
</feature>
<feature type="region of interest" description="Disordered" evidence="10">
    <location>
        <begin position="344"/>
        <end position="397"/>
    </location>
</feature>
<feature type="compositionally biased region" description="Basic and acidic residues" evidence="10">
    <location>
        <begin position="89"/>
        <end position="99"/>
    </location>
</feature>
<name>A0A9N7UT88_PLEPL</name>
<evidence type="ECO:0000256" key="5">
    <source>
        <dbReference type="ARBA" id="ARBA00023015"/>
    </source>
</evidence>
<keyword evidence="4" id="KW-0862">Zinc</keyword>
<feature type="compositionally biased region" description="Low complexity" evidence="10">
    <location>
        <begin position="344"/>
        <end position="364"/>
    </location>
</feature>
<feature type="compositionally biased region" description="Basic and acidic residues" evidence="10">
    <location>
        <begin position="760"/>
        <end position="772"/>
    </location>
</feature>
<feature type="domain" description="C2H2-type" evidence="11">
    <location>
        <begin position="803"/>
        <end position="830"/>
    </location>
</feature>
<dbReference type="EMBL" id="CADEAL010001824">
    <property type="protein sequence ID" value="CAB1435885.1"/>
    <property type="molecule type" value="Genomic_DNA"/>
</dbReference>
<keyword evidence="5" id="KW-0805">Transcription regulation</keyword>
<reference evidence="14" key="1">
    <citation type="submission" date="2020-03" db="EMBL/GenBank/DDBJ databases">
        <authorList>
            <person name="Weist P."/>
        </authorList>
    </citation>
    <scope>NUCLEOTIDE SEQUENCE</scope>
</reference>
<keyword evidence="2" id="KW-0479">Metal-binding</keyword>
<dbReference type="GO" id="GO:0000118">
    <property type="term" value="C:histone deacetylase complex"/>
    <property type="evidence" value="ECO:0007669"/>
    <property type="project" value="TreeGrafter"/>
</dbReference>
<dbReference type="SUPFAM" id="SSF46689">
    <property type="entry name" value="Homeodomain-like"/>
    <property type="match status" value="1"/>
</dbReference>
<dbReference type="SMART" id="SM00717">
    <property type="entry name" value="SANT"/>
    <property type="match status" value="1"/>
</dbReference>
<feature type="compositionally biased region" description="Pro residues" evidence="10">
    <location>
        <begin position="365"/>
        <end position="376"/>
    </location>
</feature>
<feature type="region of interest" description="Disordered" evidence="10">
    <location>
        <begin position="760"/>
        <end position="779"/>
    </location>
</feature>
<evidence type="ECO:0000256" key="6">
    <source>
        <dbReference type="ARBA" id="ARBA00023125"/>
    </source>
</evidence>
<dbReference type="InterPro" id="IPR013087">
    <property type="entry name" value="Znf_C2H2_type"/>
</dbReference>
<dbReference type="Pfam" id="PF01448">
    <property type="entry name" value="ELM2"/>
    <property type="match status" value="1"/>
</dbReference>
<proteinExistence type="predicted"/>
<feature type="domain" description="ELM2" evidence="12">
    <location>
        <begin position="597"/>
        <end position="695"/>
    </location>
</feature>
<dbReference type="GO" id="GO:0005667">
    <property type="term" value="C:transcription regulator complex"/>
    <property type="evidence" value="ECO:0007669"/>
    <property type="project" value="TreeGrafter"/>
</dbReference>
<feature type="region of interest" description="Disordered" evidence="10">
    <location>
        <begin position="249"/>
        <end position="273"/>
    </location>
</feature>
<evidence type="ECO:0000256" key="4">
    <source>
        <dbReference type="ARBA" id="ARBA00022833"/>
    </source>
</evidence>
<dbReference type="GO" id="GO:0003714">
    <property type="term" value="F:transcription corepressor activity"/>
    <property type="evidence" value="ECO:0007669"/>
    <property type="project" value="TreeGrafter"/>
</dbReference>
<dbReference type="FunFam" id="1.10.10.60:FF:000012">
    <property type="entry name" value="Metastasis-associated 1 family, member 3"/>
    <property type="match status" value="1"/>
</dbReference>
<keyword evidence="3 9" id="KW-0863">Zinc-finger</keyword>
<comment type="subcellular location">
    <subcellularLocation>
        <location evidence="1">Nucleus</location>
    </subcellularLocation>
</comment>
<evidence type="ECO:0000256" key="3">
    <source>
        <dbReference type="ARBA" id="ARBA00022771"/>
    </source>
</evidence>
<dbReference type="PROSITE" id="PS51293">
    <property type="entry name" value="SANT"/>
    <property type="match status" value="1"/>
</dbReference>